<evidence type="ECO:0000313" key="2">
    <source>
        <dbReference type="Proteomes" id="UP001596042"/>
    </source>
</evidence>
<proteinExistence type="predicted"/>
<reference evidence="2" key="1">
    <citation type="journal article" date="2019" name="Int. J. Syst. Evol. Microbiol.">
        <title>The Global Catalogue of Microorganisms (GCM) 10K type strain sequencing project: providing services to taxonomists for standard genome sequencing and annotation.</title>
        <authorList>
            <consortium name="The Broad Institute Genomics Platform"/>
            <consortium name="The Broad Institute Genome Sequencing Center for Infectious Disease"/>
            <person name="Wu L."/>
            <person name="Ma J."/>
        </authorList>
    </citation>
    <scope>NUCLEOTIDE SEQUENCE [LARGE SCALE GENOMIC DNA]</scope>
    <source>
        <strain evidence="2">CGMCC 1.15731</strain>
    </source>
</reference>
<keyword evidence="2" id="KW-1185">Reference proteome</keyword>
<organism evidence="1 2">
    <name type="scientific">Daeguia caeni</name>
    <dbReference type="NCBI Taxonomy" id="439612"/>
    <lineage>
        <taxon>Bacteria</taxon>
        <taxon>Pseudomonadati</taxon>
        <taxon>Pseudomonadota</taxon>
        <taxon>Alphaproteobacteria</taxon>
        <taxon>Hyphomicrobiales</taxon>
        <taxon>Brucellaceae</taxon>
        <taxon>Daeguia</taxon>
    </lineage>
</organism>
<sequence length="82" mass="9268">MDKIALAGATSFSISLVISTHRSVMTGLWQQSEQVAHVDLQDEHWRTCRHAGLLYQAFQDSDPGRYQFMCATLRDLSQELGL</sequence>
<name>A0ABV9H7R8_9HYPH</name>
<dbReference type="EMBL" id="JBHSEL010000117">
    <property type="protein sequence ID" value="MFC4625899.1"/>
    <property type="molecule type" value="Genomic_DNA"/>
</dbReference>
<evidence type="ECO:0000313" key="1">
    <source>
        <dbReference type="EMBL" id="MFC4625899.1"/>
    </source>
</evidence>
<gene>
    <name evidence="1" type="ORF">ACFO1V_11880</name>
</gene>
<accession>A0ABV9H7R8</accession>
<protein>
    <submittedName>
        <fullName evidence="1">Uncharacterized protein</fullName>
    </submittedName>
</protein>
<dbReference type="Proteomes" id="UP001596042">
    <property type="component" value="Unassembled WGS sequence"/>
</dbReference>
<comment type="caution">
    <text evidence="1">The sequence shown here is derived from an EMBL/GenBank/DDBJ whole genome shotgun (WGS) entry which is preliminary data.</text>
</comment>
<dbReference type="RefSeq" id="WP_374833582.1">
    <property type="nucleotide sequence ID" value="NZ_JBHEEZ010000027.1"/>
</dbReference>